<keyword evidence="4 18" id="KW-0963">Cytoplasm</keyword>
<comment type="caution">
    <text evidence="21">The sequence shown here is derived from an EMBL/GenBank/DDBJ whole genome shotgun (WGS) entry which is preliminary data.</text>
</comment>
<keyword evidence="8 18" id="KW-0547">Nucleotide-binding</keyword>
<evidence type="ECO:0000313" key="21">
    <source>
        <dbReference type="EMBL" id="KAL3857865.1"/>
    </source>
</evidence>
<proteinExistence type="inferred from homology"/>
<dbReference type="FunFam" id="3.30.230.10:FF:000027">
    <property type="entry name" value="Mevalonate kinase"/>
    <property type="match status" value="1"/>
</dbReference>
<evidence type="ECO:0000256" key="4">
    <source>
        <dbReference type="ARBA" id="ARBA00022490"/>
    </source>
</evidence>
<keyword evidence="13 18" id="KW-0756">Sterol biosynthesis</keyword>
<dbReference type="InterPro" id="IPR020568">
    <property type="entry name" value="Ribosomal_Su5_D2-typ_SF"/>
</dbReference>
<comment type="pathway">
    <text evidence="17 18">Isoprenoid biosynthesis; isopentenyl diphosphate biosynthesis via mevalonate pathway; isopentenyl diphosphate from (R)-mevalonate: step 1/3.</text>
</comment>
<keyword evidence="11" id="KW-0460">Magnesium</keyword>
<evidence type="ECO:0000256" key="8">
    <source>
        <dbReference type="ARBA" id="ARBA00022741"/>
    </source>
</evidence>
<evidence type="ECO:0000259" key="19">
    <source>
        <dbReference type="Pfam" id="PF00288"/>
    </source>
</evidence>
<gene>
    <name evidence="21" type="ORF">ACJMK2_012495</name>
</gene>
<evidence type="ECO:0000256" key="6">
    <source>
        <dbReference type="ARBA" id="ARBA00022679"/>
    </source>
</evidence>
<sequence>MDSKWKRIIVSAPGKVILHGEHAVVYKEPAIAASLDLRSYLCVEKRNDDKVSVQFPDVKLTAFWNTQDLKKLSIPKCDPLEPQPPSDELLSLFREFTQQKKDTTDPKDLAILAFLYLYTAMQSTDGELYPLDFKLMSQLPVGAGLGSSASLSVCLSAALLTVHGVIDQPCSSDADKVMFGQWSASHLEAINKLAHQAEKIMHGNPSGIDNSIATYGGAIRFQGGNIQKIDRIPELRILLTNTKVPRSTKALVADVRKKYYTYPEIFRPVMESFAAVTEKALETFRMMPRDSSTETTDLYSTFEDLVDINQNLLKLIGVSHSTLEQICQLTSDYGLHTKLTGAGGGGCAITLLRPDTDPDIIEEVQEKLRSCGFDCWKTVVGGPGVVTHFILTQQEQTLLNNLIS</sequence>
<evidence type="ECO:0000256" key="13">
    <source>
        <dbReference type="ARBA" id="ARBA00023011"/>
    </source>
</evidence>
<evidence type="ECO:0000256" key="7">
    <source>
        <dbReference type="ARBA" id="ARBA00022723"/>
    </source>
</evidence>
<evidence type="ECO:0000259" key="20">
    <source>
        <dbReference type="Pfam" id="PF08544"/>
    </source>
</evidence>
<dbReference type="PANTHER" id="PTHR43290:SF2">
    <property type="entry name" value="MEVALONATE KINASE"/>
    <property type="match status" value="1"/>
</dbReference>
<evidence type="ECO:0000256" key="10">
    <source>
        <dbReference type="ARBA" id="ARBA00022840"/>
    </source>
</evidence>
<dbReference type="InterPro" id="IPR006205">
    <property type="entry name" value="Mev_gal_kin"/>
</dbReference>
<evidence type="ECO:0000256" key="14">
    <source>
        <dbReference type="ARBA" id="ARBA00023098"/>
    </source>
</evidence>
<dbReference type="GO" id="GO:0005524">
    <property type="term" value="F:ATP binding"/>
    <property type="evidence" value="ECO:0007669"/>
    <property type="project" value="UniProtKB-KW"/>
</dbReference>
<dbReference type="SUPFAM" id="SSF54211">
    <property type="entry name" value="Ribosomal protein S5 domain 2-like"/>
    <property type="match status" value="1"/>
</dbReference>
<evidence type="ECO:0000256" key="9">
    <source>
        <dbReference type="ARBA" id="ARBA00022777"/>
    </source>
</evidence>
<dbReference type="InterPro" id="IPR013750">
    <property type="entry name" value="GHMP_kinase_C_dom"/>
</dbReference>
<feature type="domain" description="GHMP kinase N-terminal" evidence="19">
    <location>
        <begin position="123"/>
        <end position="217"/>
    </location>
</feature>
<dbReference type="InterPro" id="IPR036554">
    <property type="entry name" value="GHMP_kinase_C_sf"/>
</dbReference>
<comment type="catalytic activity">
    <reaction evidence="18">
        <text>(R)-mevalonate + ATP = (R)-5-phosphomevalonate + ADP + H(+)</text>
        <dbReference type="Rhea" id="RHEA:17065"/>
        <dbReference type="ChEBI" id="CHEBI:15378"/>
        <dbReference type="ChEBI" id="CHEBI:30616"/>
        <dbReference type="ChEBI" id="CHEBI:36464"/>
        <dbReference type="ChEBI" id="CHEBI:58146"/>
        <dbReference type="ChEBI" id="CHEBI:456216"/>
        <dbReference type="EC" id="2.7.1.36"/>
    </reaction>
</comment>
<dbReference type="AlphaFoldDB" id="A0ABD3V8L8"/>
<dbReference type="Gene3D" id="3.30.230.10">
    <property type="match status" value="1"/>
</dbReference>
<dbReference type="PRINTS" id="PR00959">
    <property type="entry name" value="MEVGALKINASE"/>
</dbReference>
<dbReference type="GO" id="GO:0004496">
    <property type="term" value="F:mevalonate kinase activity"/>
    <property type="evidence" value="ECO:0007669"/>
    <property type="project" value="UniProtKB-EC"/>
</dbReference>
<evidence type="ECO:0000256" key="16">
    <source>
        <dbReference type="ARBA" id="ARBA00023221"/>
    </source>
</evidence>
<feature type="domain" description="GHMP kinase C-terminal" evidence="20">
    <location>
        <begin position="300"/>
        <end position="368"/>
    </location>
</feature>
<evidence type="ECO:0000256" key="2">
    <source>
        <dbReference type="ARBA" id="ARBA00006495"/>
    </source>
</evidence>
<name>A0ABD3V8L8_SINWO</name>
<dbReference type="Pfam" id="PF00288">
    <property type="entry name" value="GHMP_kinases_N"/>
    <property type="match status" value="1"/>
</dbReference>
<dbReference type="PROSITE" id="PS00627">
    <property type="entry name" value="GHMP_KINASES_ATP"/>
    <property type="match status" value="1"/>
</dbReference>
<dbReference type="Pfam" id="PF08544">
    <property type="entry name" value="GHMP_kinases_C"/>
    <property type="match status" value="1"/>
</dbReference>
<keyword evidence="22" id="KW-1185">Reference proteome</keyword>
<keyword evidence="10 18" id="KW-0067">ATP-binding</keyword>
<dbReference type="Proteomes" id="UP001634394">
    <property type="component" value="Unassembled WGS sequence"/>
</dbReference>
<dbReference type="NCBIfam" id="TIGR00549">
    <property type="entry name" value="mevalon_kin"/>
    <property type="match status" value="1"/>
</dbReference>
<dbReference type="FunFam" id="3.30.70.890:FF:000003">
    <property type="entry name" value="Mevalonate kinase"/>
    <property type="match status" value="1"/>
</dbReference>
<keyword evidence="16 18" id="KW-0753">Steroid metabolism</keyword>
<evidence type="ECO:0000256" key="15">
    <source>
        <dbReference type="ARBA" id="ARBA00023166"/>
    </source>
</evidence>
<comment type="similarity">
    <text evidence="2 18">Belongs to the GHMP kinase family. Mevalonate kinase subfamily.</text>
</comment>
<evidence type="ECO:0000256" key="11">
    <source>
        <dbReference type="ARBA" id="ARBA00022842"/>
    </source>
</evidence>
<dbReference type="GO" id="GO:0016126">
    <property type="term" value="P:sterol biosynthetic process"/>
    <property type="evidence" value="ECO:0007669"/>
    <property type="project" value="UniProtKB-KW"/>
</dbReference>
<evidence type="ECO:0000256" key="1">
    <source>
        <dbReference type="ARBA" id="ARBA00004496"/>
    </source>
</evidence>
<dbReference type="EMBL" id="JBJQND010000013">
    <property type="protein sequence ID" value="KAL3857865.1"/>
    <property type="molecule type" value="Genomic_DNA"/>
</dbReference>
<protein>
    <recommendedName>
        <fullName evidence="3 18">Mevalonate kinase</fullName>
        <shortName evidence="18">MK</shortName>
        <ecNumber evidence="3 18">2.7.1.36</ecNumber>
    </recommendedName>
</protein>
<reference evidence="21 22" key="1">
    <citation type="submission" date="2024-11" db="EMBL/GenBank/DDBJ databases">
        <title>Chromosome-level genome assembly of the freshwater bivalve Anodonta woodiana.</title>
        <authorList>
            <person name="Chen X."/>
        </authorList>
    </citation>
    <scope>NUCLEOTIDE SEQUENCE [LARGE SCALE GENOMIC DNA]</scope>
    <source>
        <strain evidence="21">MN2024</strain>
        <tissue evidence="21">Gills</tissue>
    </source>
</reference>
<evidence type="ECO:0000256" key="18">
    <source>
        <dbReference type="RuleBase" id="RU363087"/>
    </source>
</evidence>
<keyword evidence="6 18" id="KW-0808">Transferase</keyword>
<dbReference type="PANTHER" id="PTHR43290">
    <property type="entry name" value="MEVALONATE KINASE"/>
    <property type="match status" value="1"/>
</dbReference>
<evidence type="ECO:0000256" key="5">
    <source>
        <dbReference type="ARBA" id="ARBA00022516"/>
    </source>
</evidence>
<keyword evidence="7" id="KW-0479">Metal-binding</keyword>
<organism evidence="21 22">
    <name type="scientific">Sinanodonta woodiana</name>
    <name type="common">Chinese pond mussel</name>
    <name type="synonym">Anodonta woodiana</name>
    <dbReference type="NCBI Taxonomy" id="1069815"/>
    <lineage>
        <taxon>Eukaryota</taxon>
        <taxon>Metazoa</taxon>
        <taxon>Spiralia</taxon>
        <taxon>Lophotrochozoa</taxon>
        <taxon>Mollusca</taxon>
        <taxon>Bivalvia</taxon>
        <taxon>Autobranchia</taxon>
        <taxon>Heteroconchia</taxon>
        <taxon>Palaeoheterodonta</taxon>
        <taxon>Unionida</taxon>
        <taxon>Unionoidea</taxon>
        <taxon>Unionidae</taxon>
        <taxon>Unioninae</taxon>
        <taxon>Sinanodonta</taxon>
    </lineage>
</organism>
<keyword evidence="15 18" id="KW-1207">Sterol metabolism</keyword>
<evidence type="ECO:0000256" key="12">
    <source>
        <dbReference type="ARBA" id="ARBA00022955"/>
    </source>
</evidence>
<dbReference type="InterPro" id="IPR014721">
    <property type="entry name" value="Ribsml_uS5_D2-typ_fold_subgr"/>
</dbReference>
<keyword evidence="14 18" id="KW-0443">Lipid metabolism</keyword>
<evidence type="ECO:0000256" key="3">
    <source>
        <dbReference type="ARBA" id="ARBA00012103"/>
    </source>
</evidence>
<keyword evidence="12 18" id="KW-0752">Steroid biosynthesis</keyword>
<keyword evidence="5 18" id="KW-0444">Lipid biosynthesis</keyword>
<dbReference type="GO" id="GO:0046872">
    <property type="term" value="F:metal ion binding"/>
    <property type="evidence" value="ECO:0007669"/>
    <property type="project" value="UniProtKB-KW"/>
</dbReference>
<dbReference type="Gene3D" id="3.30.70.890">
    <property type="entry name" value="GHMP kinase, C-terminal domain"/>
    <property type="match status" value="1"/>
</dbReference>
<dbReference type="GO" id="GO:0005737">
    <property type="term" value="C:cytoplasm"/>
    <property type="evidence" value="ECO:0007669"/>
    <property type="project" value="UniProtKB-SubCell"/>
</dbReference>
<accession>A0ABD3V8L8</accession>
<dbReference type="EC" id="2.7.1.36" evidence="3 18"/>
<dbReference type="InterPro" id="IPR006204">
    <property type="entry name" value="GHMP_kinase_N_dom"/>
</dbReference>
<keyword evidence="9 18" id="KW-0418">Kinase</keyword>
<evidence type="ECO:0000256" key="17">
    <source>
        <dbReference type="ARBA" id="ARBA00029438"/>
    </source>
</evidence>
<dbReference type="SUPFAM" id="SSF55060">
    <property type="entry name" value="GHMP Kinase, C-terminal domain"/>
    <property type="match status" value="1"/>
</dbReference>
<dbReference type="InterPro" id="IPR006203">
    <property type="entry name" value="GHMP_knse_ATP-bd_CS"/>
</dbReference>
<comment type="subcellular location">
    <subcellularLocation>
        <location evidence="1 18">Cytoplasm</location>
    </subcellularLocation>
</comment>
<evidence type="ECO:0000313" key="22">
    <source>
        <dbReference type="Proteomes" id="UP001634394"/>
    </source>
</evidence>